<feature type="domain" description="DNA2/NAM7 helicase-like C-terminal" evidence="2">
    <location>
        <begin position="553"/>
        <end position="654"/>
    </location>
</feature>
<protein>
    <submittedName>
        <fullName evidence="4">Uncharacterized protein</fullName>
    </submittedName>
</protein>
<evidence type="ECO:0000259" key="1">
    <source>
        <dbReference type="Pfam" id="PF13086"/>
    </source>
</evidence>
<comment type="caution">
    <text evidence="4">The sequence shown here is derived from an EMBL/GenBank/DDBJ whole genome shotgun (WGS) entry which is preliminary data.</text>
</comment>
<gene>
    <name evidence="4" type="ORF">CASFOL_012489</name>
</gene>
<dbReference type="PANTHER" id="PTHR10887:SF515">
    <property type="entry name" value="P-LOOP CONTAINING NUCLEOSIDE TRIPHOSPHATE HYDROLASES SUPERFAMILY PROTEIN"/>
    <property type="match status" value="1"/>
</dbReference>
<dbReference type="PANTHER" id="PTHR10887">
    <property type="entry name" value="DNA2/NAM7 HELICASE FAMILY"/>
    <property type="match status" value="1"/>
</dbReference>
<evidence type="ECO:0000313" key="4">
    <source>
        <dbReference type="EMBL" id="KAL3641674.1"/>
    </source>
</evidence>
<dbReference type="InterPro" id="IPR045055">
    <property type="entry name" value="DNA2/NAM7-like"/>
</dbReference>
<dbReference type="InterPro" id="IPR045529">
    <property type="entry name" value="DUF6469"/>
</dbReference>
<dbReference type="Gene3D" id="3.40.50.300">
    <property type="entry name" value="P-loop containing nucleotide triphosphate hydrolases"/>
    <property type="match status" value="2"/>
</dbReference>
<dbReference type="InterPro" id="IPR041679">
    <property type="entry name" value="DNA2/NAM7-like_C"/>
</dbReference>
<reference evidence="5" key="1">
    <citation type="journal article" date="2024" name="IScience">
        <title>Strigolactones Initiate the Formation of Haustorium-like Structures in Castilleja.</title>
        <authorList>
            <person name="Buerger M."/>
            <person name="Peterson D."/>
            <person name="Chory J."/>
        </authorList>
    </citation>
    <scope>NUCLEOTIDE SEQUENCE [LARGE SCALE GENOMIC DNA]</scope>
</reference>
<feature type="domain" description="DNA2/NAM7 helicase helicase" evidence="1">
    <location>
        <begin position="205"/>
        <end position="283"/>
    </location>
</feature>
<dbReference type="InterPro" id="IPR041677">
    <property type="entry name" value="DNA2/NAM7_AAA_11"/>
</dbReference>
<accession>A0ABD3DKQ2</accession>
<evidence type="ECO:0000259" key="3">
    <source>
        <dbReference type="Pfam" id="PF20073"/>
    </source>
</evidence>
<organism evidence="4 5">
    <name type="scientific">Castilleja foliolosa</name>
    <dbReference type="NCBI Taxonomy" id="1961234"/>
    <lineage>
        <taxon>Eukaryota</taxon>
        <taxon>Viridiplantae</taxon>
        <taxon>Streptophyta</taxon>
        <taxon>Embryophyta</taxon>
        <taxon>Tracheophyta</taxon>
        <taxon>Spermatophyta</taxon>
        <taxon>Magnoliopsida</taxon>
        <taxon>eudicotyledons</taxon>
        <taxon>Gunneridae</taxon>
        <taxon>Pentapetalae</taxon>
        <taxon>asterids</taxon>
        <taxon>lamiids</taxon>
        <taxon>Lamiales</taxon>
        <taxon>Orobanchaceae</taxon>
        <taxon>Pedicularideae</taxon>
        <taxon>Castillejinae</taxon>
        <taxon>Castilleja</taxon>
    </lineage>
</organism>
<dbReference type="Pfam" id="PF20073">
    <property type="entry name" value="DUF6469"/>
    <property type="match status" value="1"/>
</dbReference>
<feature type="domain" description="DUF6469" evidence="3">
    <location>
        <begin position="46"/>
        <end position="166"/>
    </location>
</feature>
<dbReference type="InterPro" id="IPR027417">
    <property type="entry name" value="P-loop_NTPase"/>
</dbReference>
<proteinExistence type="predicted"/>
<dbReference type="SUPFAM" id="SSF52540">
    <property type="entry name" value="P-loop containing nucleoside triphosphate hydrolases"/>
    <property type="match status" value="1"/>
</dbReference>
<dbReference type="AlphaFoldDB" id="A0ABD3DKQ2"/>
<sequence>MRFYRVDKIPLSFESVDQYLDSYSYPLLEETRAELASAIEVVYKLPFAEIASFEKRNTFLFDVKGNHWENVQSDRGSEAYRIVPGDIVLVSNMKPETAFNVRHAGYVFFLACVTDTVENKSGVFEIRTSQEIEVADVEKKSFYVVCLMNLNRNERIWNALGMHRNLKIIESVLIKNDLGQEKCEFCPLKCKRELEENFGSSLLSKLNESQLKAVLSSLSKIECTHKSSVDLIWGPPGTGKTTTLSTLLHILSKMNVRTVVCGPTDAAITELASRVIQLVRSSFKTESEDSLLPCSLGDMLIYANKDNLKVGSHIGDIILNDRVERLEKCLAPLLGLKHCVSAMIGFLEGCVNHEITKGKSLLEFARDRFSSLETPLRECMLTFVTHLPRSFVYEQSLQSMDQLMCHLDSIKISLFEDNSMTSEKLECIFGSAPFVDTSSFMCIKSECVAILRSLQAYLDKLDLPVGANRSSIAEFCFQKASLIFCTISSSYKLHSVNMEPITVLLIDKAARVKECETIIPLNILDVRHAVLVGDEKQLPATVNSELSEGAGFGRSLFERLSLLGHFKHLLNVQYKMHPSISQFPNLNFYRNQILDAPCVQSQSYVKRYLEGRMFGPYSFINIPGGKEELDDVRQSIKNNVEVATVVKLVRKLFKD</sequence>
<evidence type="ECO:0000313" key="5">
    <source>
        <dbReference type="Proteomes" id="UP001632038"/>
    </source>
</evidence>
<evidence type="ECO:0000259" key="2">
    <source>
        <dbReference type="Pfam" id="PF13087"/>
    </source>
</evidence>
<dbReference type="Pfam" id="PF13087">
    <property type="entry name" value="AAA_12"/>
    <property type="match status" value="1"/>
</dbReference>
<keyword evidence="5" id="KW-1185">Reference proteome</keyword>
<dbReference type="Proteomes" id="UP001632038">
    <property type="component" value="Unassembled WGS sequence"/>
</dbReference>
<feature type="domain" description="DNA2/NAM7 helicase helicase" evidence="1">
    <location>
        <begin position="465"/>
        <end position="545"/>
    </location>
</feature>
<name>A0ABD3DKQ2_9LAMI</name>
<dbReference type="EMBL" id="JAVIJP010000016">
    <property type="protein sequence ID" value="KAL3641674.1"/>
    <property type="molecule type" value="Genomic_DNA"/>
</dbReference>
<dbReference type="Pfam" id="PF13086">
    <property type="entry name" value="AAA_11"/>
    <property type="match status" value="2"/>
</dbReference>